<evidence type="ECO:0000313" key="1">
    <source>
        <dbReference type="EMBL" id="JAH17515.1"/>
    </source>
</evidence>
<accession>A0A0E9QMJ2</accession>
<organism evidence="1">
    <name type="scientific">Anguilla anguilla</name>
    <name type="common">European freshwater eel</name>
    <name type="synonym">Muraena anguilla</name>
    <dbReference type="NCBI Taxonomy" id="7936"/>
    <lineage>
        <taxon>Eukaryota</taxon>
        <taxon>Metazoa</taxon>
        <taxon>Chordata</taxon>
        <taxon>Craniata</taxon>
        <taxon>Vertebrata</taxon>
        <taxon>Euteleostomi</taxon>
        <taxon>Actinopterygii</taxon>
        <taxon>Neopterygii</taxon>
        <taxon>Teleostei</taxon>
        <taxon>Anguilliformes</taxon>
        <taxon>Anguillidae</taxon>
        <taxon>Anguilla</taxon>
    </lineage>
</organism>
<sequence length="43" mass="4887">MVLACCTERNQIKSRFQPWFRFLASTTPTLGLCQSSETLHKGV</sequence>
<proteinExistence type="predicted"/>
<dbReference type="AlphaFoldDB" id="A0A0E9QMJ2"/>
<protein>
    <submittedName>
        <fullName evidence="1">Uncharacterized protein</fullName>
    </submittedName>
</protein>
<reference evidence="1" key="1">
    <citation type="submission" date="2014-11" db="EMBL/GenBank/DDBJ databases">
        <authorList>
            <person name="Amaro Gonzalez C."/>
        </authorList>
    </citation>
    <scope>NUCLEOTIDE SEQUENCE</scope>
</reference>
<name>A0A0E9QMJ2_ANGAN</name>
<dbReference type="EMBL" id="GBXM01091062">
    <property type="protein sequence ID" value="JAH17515.1"/>
    <property type="molecule type" value="Transcribed_RNA"/>
</dbReference>
<reference evidence="1" key="2">
    <citation type="journal article" date="2015" name="Fish Shellfish Immunol.">
        <title>Early steps in the European eel (Anguilla anguilla)-Vibrio vulnificus interaction in the gills: Role of the RtxA13 toxin.</title>
        <authorList>
            <person name="Callol A."/>
            <person name="Pajuelo D."/>
            <person name="Ebbesson L."/>
            <person name="Teles M."/>
            <person name="MacKenzie S."/>
            <person name="Amaro C."/>
        </authorList>
    </citation>
    <scope>NUCLEOTIDE SEQUENCE</scope>
</reference>